<feature type="region of interest" description="Disordered" evidence="1">
    <location>
        <begin position="49"/>
        <end position="144"/>
    </location>
</feature>
<dbReference type="AlphaFoldDB" id="A0A6D2HXS3"/>
<dbReference type="PRINTS" id="PR01217">
    <property type="entry name" value="PRICHEXTENSN"/>
</dbReference>
<reference evidence="2" key="1">
    <citation type="submission" date="2020-01" db="EMBL/GenBank/DDBJ databases">
        <authorList>
            <person name="Mishra B."/>
        </authorList>
    </citation>
    <scope>NUCLEOTIDE SEQUENCE [LARGE SCALE GENOMIC DNA]</scope>
</reference>
<gene>
    <name evidence="2" type="ORF">MERR_LOCUS8255</name>
</gene>
<accession>A0A6D2HXS3</accession>
<dbReference type="EMBL" id="CACVBM020000577">
    <property type="protein sequence ID" value="CAA7021020.1"/>
    <property type="molecule type" value="Genomic_DNA"/>
</dbReference>
<sequence>MDYPVLHLAFSDDFTKNLLKSWYLTPGSLRSARIEELGHIAKNCLLLPIPPKADPNPSAKEKVRKEYQKKTVAAVNPKTMEKKNPEALSVSPGPGLPPAPPLPTPAPLKETPLSAPPSPLPPSSQVSGSPTPLPKPHPPLSLPLQTPSLFYLPIYHQKSLPTPPSQLS</sequence>
<comment type="caution">
    <text evidence="2">The sequence shown here is derived from an EMBL/GenBank/DDBJ whole genome shotgun (WGS) entry which is preliminary data.</text>
</comment>
<organism evidence="2 3">
    <name type="scientific">Microthlaspi erraticum</name>
    <dbReference type="NCBI Taxonomy" id="1685480"/>
    <lineage>
        <taxon>Eukaryota</taxon>
        <taxon>Viridiplantae</taxon>
        <taxon>Streptophyta</taxon>
        <taxon>Embryophyta</taxon>
        <taxon>Tracheophyta</taxon>
        <taxon>Spermatophyta</taxon>
        <taxon>Magnoliopsida</taxon>
        <taxon>eudicotyledons</taxon>
        <taxon>Gunneridae</taxon>
        <taxon>Pentapetalae</taxon>
        <taxon>rosids</taxon>
        <taxon>malvids</taxon>
        <taxon>Brassicales</taxon>
        <taxon>Brassicaceae</taxon>
        <taxon>Coluteocarpeae</taxon>
        <taxon>Microthlaspi</taxon>
    </lineage>
</organism>
<keyword evidence="3" id="KW-1185">Reference proteome</keyword>
<protein>
    <submittedName>
        <fullName evidence="2">Uncharacterized protein</fullName>
    </submittedName>
</protein>
<name>A0A6D2HXS3_9BRAS</name>
<proteinExistence type="predicted"/>
<feature type="compositionally biased region" description="Pro residues" evidence="1">
    <location>
        <begin position="131"/>
        <end position="141"/>
    </location>
</feature>
<evidence type="ECO:0000313" key="2">
    <source>
        <dbReference type="EMBL" id="CAA7021020.1"/>
    </source>
</evidence>
<dbReference type="Proteomes" id="UP000467841">
    <property type="component" value="Unassembled WGS sequence"/>
</dbReference>
<feature type="compositionally biased region" description="Basic and acidic residues" evidence="1">
    <location>
        <begin position="59"/>
        <end position="69"/>
    </location>
</feature>
<evidence type="ECO:0000313" key="3">
    <source>
        <dbReference type="Proteomes" id="UP000467841"/>
    </source>
</evidence>
<evidence type="ECO:0000256" key="1">
    <source>
        <dbReference type="SAM" id="MobiDB-lite"/>
    </source>
</evidence>
<feature type="compositionally biased region" description="Pro residues" evidence="1">
    <location>
        <begin position="94"/>
        <end position="106"/>
    </location>
</feature>